<evidence type="ECO:0000313" key="3">
    <source>
        <dbReference type="Proteomes" id="UP001161160"/>
    </source>
</evidence>
<evidence type="ECO:0000259" key="1">
    <source>
        <dbReference type="Pfam" id="PF02464"/>
    </source>
</evidence>
<dbReference type="EC" id="3.5.1.42" evidence="2"/>
<dbReference type="GO" id="GO:0019159">
    <property type="term" value="F:nicotinamide-nucleotide amidase activity"/>
    <property type="evidence" value="ECO:0007669"/>
    <property type="project" value="UniProtKB-EC"/>
</dbReference>
<organism evidence="2 3">
    <name type="scientific">Polynucleobacter sphagniphilus</name>
    <dbReference type="NCBI Taxonomy" id="1743169"/>
    <lineage>
        <taxon>Bacteria</taxon>
        <taxon>Pseudomonadati</taxon>
        <taxon>Pseudomonadota</taxon>
        <taxon>Betaproteobacteria</taxon>
        <taxon>Burkholderiales</taxon>
        <taxon>Burkholderiaceae</taxon>
        <taxon>Polynucleobacter</taxon>
    </lineage>
</organism>
<dbReference type="RefSeq" id="WP_277540470.1">
    <property type="nucleotide sequence ID" value="NZ_JAQFIK010000001.1"/>
</dbReference>
<comment type="caution">
    <text evidence="2">The sequence shown here is derived from an EMBL/GenBank/DDBJ whole genome shotgun (WGS) entry which is preliminary data.</text>
</comment>
<evidence type="ECO:0000313" key="2">
    <source>
        <dbReference type="EMBL" id="MDH6504631.1"/>
    </source>
</evidence>
<keyword evidence="3" id="KW-1185">Reference proteome</keyword>
<dbReference type="InterPro" id="IPR008136">
    <property type="entry name" value="CinA_C"/>
</dbReference>
<reference evidence="2" key="1">
    <citation type="submission" date="2023-04" db="EMBL/GenBank/DDBJ databases">
        <title>Genome Encyclopedia of Bacteria and Archaea VI: Functional Genomics of Type Strains.</title>
        <authorList>
            <person name="Whitman W."/>
        </authorList>
    </citation>
    <scope>NUCLEOTIDE SEQUENCE</scope>
    <source>
        <strain evidence="2">Enz.4-51</strain>
    </source>
</reference>
<name>A0AA43M9F7_9BURK</name>
<sequence>MNLSLSQAVGNALIARGWTLALAESCTGGLVSAALTELPGSSAWFERAYITYSNQAKVECLGVPIEMIDSFGAVSEPVAISMAQGARKNAAVNVAISITGIAGPTGGSPEKPVGTVCFAWALGDDTKHTTYKTMHFEGDRSRVRMQACEYALTELIHLLASHP</sequence>
<dbReference type="NCBIfam" id="TIGR00199">
    <property type="entry name" value="PncC_domain"/>
    <property type="match status" value="1"/>
</dbReference>
<keyword evidence="2" id="KW-0378">Hydrolase</keyword>
<dbReference type="EMBL" id="JARXYA010000010">
    <property type="protein sequence ID" value="MDH6504631.1"/>
    <property type="molecule type" value="Genomic_DNA"/>
</dbReference>
<accession>A0AA43M9F7</accession>
<dbReference type="AlphaFoldDB" id="A0AA43M9F7"/>
<dbReference type="InterPro" id="IPR036653">
    <property type="entry name" value="CinA-like_C"/>
</dbReference>
<dbReference type="SUPFAM" id="SSF142433">
    <property type="entry name" value="CinA-like"/>
    <property type="match status" value="1"/>
</dbReference>
<proteinExistence type="predicted"/>
<dbReference type="Pfam" id="PF02464">
    <property type="entry name" value="CinA"/>
    <property type="match status" value="1"/>
</dbReference>
<feature type="domain" description="CinA C-terminal" evidence="1">
    <location>
        <begin position="4"/>
        <end position="158"/>
    </location>
</feature>
<gene>
    <name evidence="2" type="ORF">M2127_001957</name>
</gene>
<protein>
    <submittedName>
        <fullName evidence="2">Nicotinamide-nucleotide amidase</fullName>
        <ecNumber evidence="2">3.5.1.42</ecNumber>
    </submittedName>
</protein>
<dbReference type="Gene3D" id="3.90.950.20">
    <property type="entry name" value="CinA-like"/>
    <property type="match status" value="1"/>
</dbReference>
<dbReference type="Proteomes" id="UP001161160">
    <property type="component" value="Unassembled WGS sequence"/>
</dbReference>